<evidence type="ECO:0000313" key="2">
    <source>
        <dbReference type="EMBL" id="CAI8036732.1"/>
    </source>
</evidence>
<feature type="region of interest" description="Disordered" evidence="1">
    <location>
        <begin position="194"/>
        <end position="236"/>
    </location>
</feature>
<sequence>MTRKPFEDNVSRAHLELTAMFEALSPEYRGSVVMRALRARDHVSTDSGRALDSAIRGSIRMVGYSNPALAISSALTEPVSSNIGKSEKLAIATLRVWAESMEELEKLVSGHLASQGLPTEYPDFENSRFRGFWDEDTWQKELDWIVDLSEIWSEEDVALMLCYVSGRTVVMDEDDDRDIGTDSFVEISSIRDKPAMVEAEKEPEPEEEEAPVVEQAPQPAPQPAPVPAAVVPPQRPPSAPAAINGPAILNQCIDYLSSLSPEDWNWNEAVPAFVDAVSNIRSLKSAQRERRSSLVAAHSEITQEFSADLEFLEQDTSFWSAQGLTELSELDRTLELASGLRNLLNEYREVRRPGATLSEELGRRERRFALEPRILDTMGLMRQAMTGGRGSRGGATGSDADSGGDSSEPSGLRSSNNGQTSGGRENYQTELTYEPLDDGIVPEPGD</sequence>
<protein>
    <submittedName>
        <fullName evidence="2">Uncharacterized protein</fullName>
    </submittedName>
</protein>
<evidence type="ECO:0000313" key="3">
    <source>
        <dbReference type="Proteomes" id="UP001174909"/>
    </source>
</evidence>
<evidence type="ECO:0000256" key="1">
    <source>
        <dbReference type="SAM" id="MobiDB-lite"/>
    </source>
</evidence>
<accession>A0AA35X3Q4</accession>
<keyword evidence="3" id="KW-1185">Reference proteome</keyword>
<proteinExistence type="predicted"/>
<feature type="compositionally biased region" description="Gly residues" evidence="1">
    <location>
        <begin position="387"/>
        <end position="396"/>
    </location>
</feature>
<name>A0AA35X3Q4_GEOBA</name>
<reference evidence="2" key="1">
    <citation type="submission" date="2023-03" db="EMBL/GenBank/DDBJ databases">
        <authorList>
            <person name="Steffen K."/>
            <person name="Cardenas P."/>
        </authorList>
    </citation>
    <scope>NUCLEOTIDE SEQUENCE</scope>
</reference>
<feature type="region of interest" description="Disordered" evidence="1">
    <location>
        <begin position="384"/>
        <end position="446"/>
    </location>
</feature>
<dbReference type="Proteomes" id="UP001174909">
    <property type="component" value="Unassembled WGS sequence"/>
</dbReference>
<feature type="compositionally biased region" description="Low complexity" evidence="1">
    <location>
        <begin position="397"/>
        <end position="407"/>
    </location>
</feature>
<dbReference type="AlphaFoldDB" id="A0AA35X3Q4"/>
<gene>
    <name evidence="2" type="ORF">GBAR_LOCUS20576</name>
</gene>
<feature type="compositionally biased region" description="Polar residues" evidence="1">
    <location>
        <begin position="408"/>
        <end position="431"/>
    </location>
</feature>
<comment type="caution">
    <text evidence="2">The sequence shown here is derived from an EMBL/GenBank/DDBJ whole genome shotgun (WGS) entry which is preliminary data.</text>
</comment>
<organism evidence="2 3">
    <name type="scientific">Geodia barretti</name>
    <name type="common">Barrett's horny sponge</name>
    <dbReference type="NCBI Taxonomy" id="519541"/>
    <lineage>
        <taxon>Eukaryota</taxon>
        <taxon>Metazoa</taxon>
        <taxon>Porifera</taxon>
        <taxon>Demospongiae</taxon>
        <taxon>Heteroscleromorpha</taxon>
        <taxon>Tetractinellida</taxon>
        <taxon>Astrophorina</taxon>
        <taxon>Geodiidae</taxon>
        <taxon>Geodia</taxon>
    </lineage>
</organism>
<dbReference type="EMBL" id="CASHTH010002891">
    <property type="protein sequence ID" value="CAI8036732.1"/>
    <property type="molecule type" value="Genomic_DNA"/>
</dbReference>